<proteinExistence type="predicted"/>
<feature type="domain" description="Mandelate racemase/muconate lactonizing enzyme C-terminal" evidence="4">
    <location>
        <begin position="154"/>
        <end position="251"/>
    </location>
</feature>
<dbReference type="GO" id="GO:0016052">
    <property type="term" value="P:carbohydrate catabolic process"/>
    <property type="evidence" value="ECO:0007669"/>
    <property type="project" value="TreeGrafter"/>
</dbReference>
<sequence>MYITKIETYILRVPLGEKRFFSSQCAFPERNSLLVYIETDNGLYGWGEGGQYGPAEPVQACIEHVLAPRVLGRNPLDKGILWHEMYNYTKDFGQKGTYIEAISAIDIALWDICGKALGVSAAHLMGGRQRECVEMYATGCYYRGDQYLDLGKTLDELKAEAAGYVDAGFKMLKVKIGLLSVEDDAKRVHAIRETVGDDVGIFVDCNHAYNAYTAVRMGKYLEKENVLFMEEPVIPEDREGYRCVREKLDIAIAGGEAEYTLYGFRDFITSRCIDIAQPDITVCGGLTEFLRIRDFATAYGVTVIPHAWGSGIAMSVALAALCSMPAEPHTAHRIPFQNEPMIEYDRNFNPLRDELLVKNIGIEDGKVKAPEGPGLGVDINVDVLRRYCS</sequence>
<name>A0A412ZDY4_9FIRM</name>
<dbReference type="SFLD" id="SFLDG00179">
    <property type="entry name" value="mandelate_racemase"/>
    <property type="match status" value="1"/>
</dbReference>
<dbReference type="GO" id="GO:0009063">
    <property type="term" value="P:amino acid catabolic process"/>
    <property type="evidence" value="ECO:0007669"/>
    <property type="project" value="InterPro"/>
</dbReference>
<evidence type="ECO:0000313" key="5">
    <source>
        <dbReference type="EMBL" id="RGV78426.1"/>
    </source>
</evidence>
<dbReference type="Gene3D" id="3.20.20.120">
    <property type="entry name" value="Enolase-like C-terminal domain"/>
    <property type="match status" value="1"/>
</dbReference>
<dbReference type="InterPro" id="IPR046945">
    <property type="entry name" value="RHMD-like"/>
</dbReference>
<dbReference type="GO" id="GO:0000287">
    <property type="term" value="F:magnesium ion binding"/>
    <property type="evidence" value="ECO:0007669"/>
    <property type="project" value="TreeGrafter"/>
</dbReference>
<dbReference type="Pfam" id="PF02746">
    <property type="entry name" value="MR_MLE_N"/>
    <property type="match status" value="1"/>
</dbReference>
<organism evidence="5 6">
    <name type="scientific">Enterocloster bolteae</name>
    <dbReference type="NCBI Taxonomy" id="208479"/>
    <lineage>
        <taxon>Bacteria</taxon>
        <taxon>Bacillati</taxon>
        <taxon>Bacillota</taxon>
        <taxon>Clostridia</taxon>
        <taxon>Lachnospirales</taxon>
        <taxon>Lachnospiraceae</taxon>
        <taxon>Enterocloster</taxon>
    </lineage>
</organism>
<evidence type="ECO:0000256" key="1">
    <source>
        <dbReference type="ARBA" id="ARBA00001946"/>
    </source>
</evidence>
<gene>
    <name evidence="5" type="ORF">DWW02_01410</name>
</gene>
<dbReference type="InterPro" id="IPR029017">
    <property type="entry name" value="Enolase-like_N"/>
</dbReference>
<dbReference type="SMART" id="SM00922">
    <property type="entry name" value="MR_MLE"/>
    <property type="match status" value="1"/>
</dbReference>
<dbReference type="SFLD" id="SFLDS00001">
    <property type="entry name" value="Enolase"/>
    <property type="match status" value="1"/>
</dbReference>
<dbReference type="InterPro" id="IPR029065">
    <property type="entry name" value="Enolase_C-like"/>
</dbReference>
<dbReference type="AlphaFoldDB" id="A0A412ZDY4"/>
<dbReference type="Gene3D" id="3.30.390.10">
    <property type="entry name" value="Enolase-like, N-terminal domain"/>
    <property type="match status" value="1"/>
</dbReference>
<dbReference type="RefSeq" id="WP_118017212.1">
    <property type="nucleotide sequence ID" value="NZ_CATYQV010000083.1"/>
</dbReference>
<evidence type="ECO:0000259" key="4">
    <source>
        <dbReference type="SMART" id="SM00922"/>
    </source>
</evidence>
<dbReference type="SUPFAM" id="SSF54826">
    <property type="entry name" value="Enolase N-terminal domain-like"/>
    <property type="match status" value="1"/>
</dbReference>
<keyword evidence="3" id="KW-0460">Magnesium</keyword>
<dbReference type="Pfam" id="PF13378">
    <property type="entry name" value="MR_MLE_C"/>
    <property type="match status" value="1"/>
</dbReference>
<dbReference type="EMBL" id="QRZM01000001">
    <property type="protein sequence ID" value="RGV78426.1"/>
    <property type="molecule type" value="Genomic_DNA"/>
</dbReference>
<dbReference type="InterPro" id="IPR013341">
    <property type="entry name" value="Mandelate_racemase_N_dom"/>
</dbReference>
<dbReference type="SUPFAM" id="SSF51604">
    <property type="entry name" value="Enolase C-terminal domain-like"/>
    <property type="match status" value="1"/>
</dbReference>
<accession>A0A412ZDY4</accession>
<reference evidence="5 6" key="1">
    <citation type="submission" date="2018-08" db="EMBL/GenBank/DDBJ databases">
        <title>A genome reference for cultivated species of the human gut microbiota.</title>
        <authorList>
            <person name="Zou Y."/>
            <person name="Xue W."/>
            <person name="Luo G."/>
        </authorList>
    </citation>
    <scope>NUCLEOTIDE SEQUENCE [LARGE SCALE GENOMIC DNA]</scope>
    <source>
        <strain evidence="5 6">AF14-18</strain>
    </source>
</reference>
<dbReference type="CDD" id="cd03316">
    <property type="entry name" value="MR_like"/>
    <property type="match status" value="1"/>
</dbReference>
<dbReference type="InterPro" id="IPR018110">
    <property type="entry name" value="Mandel_Rmase/mucon_lact_enz_CS"/>
</dbReference>
<dbReference type="PROSITE" id="PS00909">
    <property type="entry name" value="MR_MLE_2"/>
    <property type="match status" value="1"/>
</dbReference>
<evidence type="ECO:0000256" key="2">
    <source>
        <dbReference type="ARBA" id="ARBA00022723"/>
    </source>
</evidence>
<comment type="cofactor">
    <cofactor evidence="1">
        <name>Mg(2+)</name>
        <dbReference type="ChEBI" id="CHEBI:18420"/>
    </cofactor>
</comment>
<dbReference type="InterPro" id="IPR036849">
    <property type="entry name" value="Enolase-like_C_sf"/>
</dbReference>
<dbReference type="InterPro" id="IPR013342">
    <property type="entry name" value="Mandelate_racemase_C"/>
</dbReference>
<comment type="caution">
    <text evidence="5">The sequence shown here is derived from an EMBL/GenBank/DDBJ whole genome shotgun (WGS) entry which is preliminary data.</text>
</comment>
<dbReference type="PANTHER" id="PTHR13794">
    <property type="entry name" value="ENOLASE SUPERFAMILY, MANDELATE RACEMASE"/>
    <property type="match status" value="1"/>
</dbReference>
<dbReference type="GO" id="GO:0016836">
    <property type="term" value="F:hydro-lyase activity"/>
    <property type="evidence" value="ECO:0007669"/>
    <property type="project" value="TreeGrafter"/>
</dbReference>
<dbReference type="Proteomes" id="UP000284543">
    <property type="component" value="Unassembled WGS sequence"/>
</dbReference>
<dbReference type="PANTHER" id="PTHR13794:SF58">
    <property type="entry name" value="MITOCHONDRIAL ENOLASE SUPERFAMILY MEMBER 1"/>
    <property type="match status" value="1"/>
</dbReference>
<evidence type="ECO:0000256" key="3">
    <source>
        <dbReference type="ARBA" id="ARBA00022842"/>
    </source>
</evidence>
<keyword evidence="2" id="KW-0479">Metal-binding</keyword>
<evidence type="ECO:0000313" key="6">
    <source>
        <dbReference type="Proteomes" id="UP000284543"/>
    </source>
</evidence>
<protein>
    <submittedName>
        <fullName evidence="5">Mandelate racemase/muconate lactonizing enzyme family protein</fullName>
    </submittedName>
</protein>